<dbReference type="Proteomes" id="UP000292118">
    <property type="component" value="Chromosome"/>
</dbReference>
<dbReference type="AlphaFoldDB" id="A0A4P6F5Y5"/>
<dbReference type="InterPro" id="IPR058652">
    <property type="entry name" value="VapC50_C"/>
</dbReference>
<gene>
    <name evidence="7" type="ORF">ET471_00120</name>
</gene>
<dbReference type="InterPro" id="IPR002716">
    <property type="entry name" value="PIN_dom"/>
</dbReference>
<keyword evidence="2" id="KW-0479">Metal-binding</keyword>
<organism evidence="7 8">
    <name type="scientific">Xylanimonas protaetiae</name>
    <dbReference type="NCBI Taxonomy" id="2509457"/>
    <lineage>
        <taxon>Bacteria</taxon>
        <taxon>Bacillati</taxon>
        <taxon>Actinomycetota</taxon>
        <taxon>Actinomycetes</taxon>
        <taxon>Micrococcales</taxon>
        <taxon>Promicromonosporaceae</taxon>
        <taxon>Xylanimonas</taxon>
    </lineage>
</organism>
<keyword evidence="3" id="KW-0378">Hydrolase</keyword>
<dbReference type="GO" id="GO:0004518">
    <property type="term" value="F:nuclease activity"/>
    <property type="evidence" value="ECO:0007669"/>
    <property type="project" value="UniProtKB-KW"/>
</dbReference>
<dbReference type="GO" id="GO:0046872">
    <property type="term" value="F:metal ion binding"/>
    <property type="evidence" value="ECO:0007669"/>
    <property type="project" value="UniProtKB-KW"/>
</dbReference>
<feature type="domain" description="PIN" evidence="5">
    <location>
        <begin position="6"/>
        <end position="112"/>
    </location>
</feature>
<accession>A0A4P6F5Y5</accession>
<evidence type="ECO:0000256" key="3">
    <source>
        <dbReference type="ARBA" id="ARBA00022801"/>
    </source>
</evidence>
<dbReference type="Pfam" id="PF26343">
    <property type="entry name" value="VapC50_C"/>
    <property type="match status" value="1"/>
</dbReference>
<dbReference type="Pfam" id="PF13470">
    <property type="entry name" value="PIN_3"/>
    <property type="match status" value="1"/>
</dbReference>
<proteinExistence type="predicted"/>
<keyword evidence="8" id="KW-1185">Reference proteome</keyword>
<dbReference type="OrthoDB" id="113459at2"/>
<evidence type="ECO:0000259" key="6">
    <source>
        <dbReference type="Pfam" id="PF26343"/>
    </source>
</evidence>
<dbReference type="SUPFAM" id="SSF88723">
    <property type="entry name" value="PIN domain-like"/>
    <property type="match status" value="1"/>
</dbReference>
<evidence type="ECO:0000313" key="8">
    <source>
        <dbReference type="Proteomes" id="UP000292118"/>
    </source>
</evidence>
<feature type="domain" description="VapC50 C-terminal" evidence="6">
    <location>
        <begin position="130"/>
        <end position="183"/>
    </location>
</feature>
<keyword evidence="1" id="KW-0540">Nuclease</keyword>
<dbReference type="KEGG" id="xya:ET471_00120"/>
<dbReference type="GO" id="GO:0016787">
    <property type="term" value="F:hydrolase activity"/>
    <property type="evidence" value="ECO:0007669"/>
    <property type="project" value="UniProtKB-KW"/>
</dbReference>
<evidence type="ECO:0000256" key="1">
    <source>
        <dbReference type="ARBA" id="ARBA00022722"/>
    </source>
</evidence>
<sequence length="187" mass="20419">MAHFAAVLDANVLVPVALADTLLRLAERELFRPVWSERILDEVRRAMRAVRPDLGPSRIESRLRAMNEVFDDACVRGWEPLVPGLELPDPDDRHVVAAAIRSHAELVVTRNLDDFPDTALAPLGIHALSPDEFLLDQLDLDPNSTLAVIAEQASAMRRPPASVGDVLAALDLAGAPDFASAVRDRLL</sequence>
<dbReference type="EMBL" id="CP035493">
    <property type="protein sequence ID" value="QAY68647.1"/>
    <property type="molecule type" value="Genomic_DNA"/>
</dbReference>
<evidence type="ECO:0000313" key="7">
    <source>
        <dbReference type="EMBL" id="QAY68647.1"/>
    </source>
</evidence>
<reference evidence="7 8" key="1">
    <citation type="submission" date="2019-01" db="EMBL/GenBank/DDBJ databases">
        <title>Genome sequencing of strain FW10M-9.</title>
        <authorList>
            <person name="Heo J."/>
            <person name="Kim S.-J."/>
            <person name="Kim J.-S."/>
            <person name="Hong S.-B."/>
            <person name="Kwon S.-W."/>
        </authorList>
    </citation>
    <scope>NUCLEOTIDE SEQUENCE [LARGE SCALE GENOMIC DNA]</scope>
    <source>
        <strain evidence="7 8">FW10M-9</strain>
    </source>
</reference>
<evidence type="ECO:0000256" key="2">
    <source>
        <dbReference type="ARBA" id="ARBA00022723"/>
    </source>
</evidence>
<protein>
    <submittedName>
        <fullName evidence="7">PIN domain-containing protein</fullName>
    </submittedName>
</protein>
<evidence type="ECO:0000256" key="4">
    <source>
        <dbReference type="ARBA" id="ARBA00022842"/>
    </source>
</evidence>
<keyword evidence="4" id="KW-0460">Magnesium</keyword>
<evidence type="ECO:0000259" key="5">
    <source>
        <dbReference type="Pfam" id="PF13470"/>
    </source>
</evidence>
<dbReference type="RefSeq" id="WP_129186050.1">
    <property type="nucleotide sequence ID" value="NZ_CP035493.1"/>
</dbReference>
<dbReference type="InterPro" id="IPR029060">
    <property type="entry name" value="PIN-like_dom_sf"/>
</dbReference>
<name>A0A4P6F5Y5_9MICO</name>